<organism evidence="4 5">
    <name type="scientific">Mycobacterium botniense</name>
    <dbReference type="NCBI Taxonomy" id="84962"/>
    <lineage>
        <taxon>Bacteria</taxon>
        <taxon>Bacillati</taxon>
        <taxon>Actinomycetota</taxon>
        <taxon>Actinomycetes</taxon>
        <taxon>Mycobacteriales</taxon>
        <taxon>Mycobacteriaceae</taxon>
        <taxon>Mycobacterium</taxon>
    </lineage>
</organism>
<sequence>MSTLPHGAPGYPAPGDPPLDYDSAGAVPPGYPAWGYSPPGYGAPGYPPPGYAPTGYGTPPGYGFPGYGPWPGYPPPAHGPLAGYGPPTGYGAPAGYAAQLQPPPAVVKPGIIPLRPLSLSDIFNGAVSYIRANPKPTLGLTAIVVVLMQLIALIAETGPLAAVRQMRADPSYEPTWGDIGAWSMSTSASAFVSWLAGILLSGMLTVIVGRAVFGTSITAGETWSRIRARLLPLMGLAALEAAGMVALVGPVVLIVAAVAALGNGVAAVVVGFPLVLGLIVTIGYLYTVLLFAPVLIVLERLTVFDAITRSIGLVRNSFWRVLGIRLLAAVVVFVASSAIAMPFSIGGQLLMTAASSTGPLLIGTALTHLGSAIGQIVTAPFGAGVIVLLYTDRRIRAEAFDLVLQTGAAGATAPAAATDSLWLTRPV</sequence>
<reference evidence="4 5" key="1">
    <citation type="journal article" date="2019" name="Emerg. Microbes Infect.">
        <title>Comprehensive subspecies identification of 175 nontuberculous mycobacteria species based on 7547 genomic profiles.</title>
        <authorList>
            <person name="Matsumoto Y."/>
            <person name="Kinjo T."/>
            <person name="Motooka D."/>
            <person name="Nabeya D."/>
            <person name="Jung N."/>
            <person name="Uechi K."/>
            <person name="Horii T."/>
            <person name="Iida T."/>
            <person name="Fujita J."/>
            <person name="Nakamura S."/>
        </authorList>
    </citation>
    <scope>NUCLEOTIDE SEQUENCE [LARGE SCALE GENOMIC DNA]</scope>
    <source>
        <strain evidence="4 5">JCM 17322</strain>
    </source>
</reference>
<feature type="transmembrane region" description="Helical" evidence="2">
    <location>
        <begin position="365"/>
        <end position="390"/>
    </location>
</feature>
<keyword evidence="5" id="KW-1185">Reference proteome</keyword>
<feature type="transmembrane region" description="Helical" evidence="2">
    <location>
        <begin position="191"/>
        <end position="213"/>
    </location>
</feature>
<evidence type="ECO:0000259" key="3">
    <source>
        <dbReference type="Pfam" id="PF25231"/>
    </source>
</evidence>
<feature type="domain" description="DUF7847" evidence="3">
    <location>
        <begin position="120"/>
        <end position="391"/>
    </location>
</feature>
<evidence type="ECO:0000313" key="4">
    <source>
        <dbReference type="EMBL" id="GFG74123.1"/>
    </source>
</evidence>
<comment type="caution">
    <text evidence="4">The sequence shown here is derived from an EMBL/GenBank/DDBJ whole genome shotgun (WGS) entry which is preliminary data.</text>
</comment>
<name>A0A7I9XWG0_9MYCO</name>
<evidence type="ECO:0000256" key="2">
    <source>
        <dbReference type="SAM" id="Phobius"/>
    </source>
</evidence>
<gene>
    <name evidence="4" type="ORF">MBOT_14880</name>
</gene>
<feature type="transmembrane region" description="Helical" evidence="2">
    <location>
        <begin position="137"/>
        <end position="155"/>
    </location>
</feature>
<evidence type="ECO:0000313" key="5">
    <source>
        <dbReference type="Proteomes" id="UP000465361"/>
    </source>
</evidence>
<dbReference type="Pfam" id="PF25231">
    <property type="entry name" value="DUF7847"/>
    <property type="match status" value="1"/>
</dbReference>
<feature type="compositionally biased region" description="Low complexity" evidence="1">
    <location>
        <begin position="1"/>
        <end position="10"/>
    </location>
</feature>
<feature type="transmembrane region" description="Helical" evidence="2">
    <location>
        <begin position="233"/>
        <end position="259"/>
    </location>
</feature>
<accession>A0A7I9XWG0</accession>
<dbReference type="AlphaFoldDB" id="A0A7I9XWG0"/>
<keyword evidence="2" id="KW-0472">Membrane</keyword>
<dbReference type="Proteomes" id="UP000465361">
    <property type="component" value="Unassembled WGS sequence"/>
</dbReference>
<protein>
    <recommendedName>
        <fullName evidence="3">DUF7847 domain-containing protein</fullName>
    </recommendedName>
</protein>
<keyword evidence="2" id="KW-0812">Transmembrane</keyword>
<keyword evidence="2" id="KW-1133">Transmembrane helix</keyword>
<evidence type="ECO:0000256" key="1">
    <source>
        <dbReference type="SAM" id="MobiDB-lite"/>
    </source>
</evidence>
<feature type="region of interest" description="Disordered" evidence="1">
    <location>
        <begin position="1"/>
        <end position="24"/>
    </location>
</feature>
<dbReference type="EMBL" id="BLKW01000002">
    <property type="protein sequence ID" value="GFG74123.1"/>
    <property type="molecule type" value="Genomic_DNA"/>
</dbReference>
<feature type="transmembrane region" description="Helical" evidence="2">
    <location>
        <begin position="265"/>
        <end position="298"/>
    </location>
</feature>
<feature type="transmembrane region" description="Helical" evidence="2">
    <location>
        <begin position="318"/>
        <end position="345"/>
    </location>
</feature>
<dbReference type="InterPro" id="IPR057169">
    <property type="entry name" value="DUF7847"/>
</dbReference>
<proteinExistence type="predicted"/>